<name>A0A0D2AUB7_9EURO</name>
<dbReference type="EMBL" id="KN847042">
    <property type="protein sequence ID" value="KIW28832.1"/>
    <property type="molecule type" value="Genomic_DNA"/>
</dbReference>
<dbReference type="RefSeq" id="XP_016249049.1">
    <property type="nucleotide sequence ID" value="XM_016391530.1"/>
</dbReference>
<dbReference type="EMBL" id="KN847042">
    <property type="protein sequence ID" value="KIW28833.1"/>
    <property type="molecule type" value="Genomic_DNA"/>
</dbReference>
<accession>A0A0D2AUB7</accession>
<protein>
    <submittedName>
        <fullName evidence="1">Uncharacterized protein</fullName>
    </submittedName>
</protein>
<proteinExistence type="predicted"/>
<sequence>MDRTTEAKRVDCLAALHRNLLLQGRWPQTLGAGGDSAQAEKTICKCKLVRNQKIGSKPAEGKHVFHTALASRLFVGKVSRLAWSCAGSVQHARRLAVETEARSSLSACRPGKCRRSDNAFVSSLAENRCCNSCRSPMHPTRTSFRS</sequence>
<organism evidence="1 2">
    <name type="scientific">Cladophialophora immunda</name>
    <dbReference type="NCBI Taxonomy" id="569365"/>
    <lineage>
        <taxon>Eukaryota</taxon>
        <taxon>Fungi</taxon>
        <taxon>Dikarya</taxon>
        <taxon>Ascomycota</taxon>
        <taxon>Pezizomycotina</taxon>
        <taxon>Eurotiomycetes</taxon>
        <taxon>Chaetothyriomycetidae</taxon>
        <taxon>Chaetothyriales</taxon>
        <taxon>Herpotrichiellaceae</taxon>
        <taxon>Cladophialophora</taxon>
    </lineage>
</organism>
<dbReference type="VEuPathDB" id="FungiDB:PV07_04698"/>
<keyword evidence="2" id="KW-1185">Reference proteome</keyword>
<reference evidence="1 2" key="1">
    <citation type="submission" date="2015-01" db="EMBL/GenBank/DDBJ databases">
        <title>The Genome Sequence of Cladophialophora immunda CBS83496.</title>
        <authorList>
            <consortium name="The Broad Institute Genomics Platform"/>
            <person name="Cuomo C."/>
            <person name="de Hoog S."/>
            <person name="Gorbushina A."/>
            <person name="Stielow B."/>
            <person name="Teixiera M."/>
            <person name="Abouelleil A."/>
            <person name="Chapman S.B."/>
            <person name="Priest M."/>
            <person name="Young S.K."/>
            <person name="Wortman J."/>
            <person name="Nusbaum C."/>
            <person name="Birren B."/>
        </authorList>
    </citation>
    <scope>NUCLEOTIDE SEQUENCE [LARGE SCALE GENOMIC DNA]</scope>
    <source>
        <strain evidence="1 2">CBS 83496</strain>
    </source>
</reference>
<gene>
    <name evidence="1" type="ORF">PV07_04698</name>
</gene>
<evidence type="ECO:0000313" key="2">
    <source>
        <dbReference type="Proteomes" id="UP000054466"/>
    </source>
</evidence>
<dbReference type="HOGENOM" id="CLU_1777237_0_0_1"/>
<dbReference type="GeneID" id="27343892"/>
<dbReference type="RefSeq" id="XP_016249048.1">
    <property type="nucleotide sequence ID" value="XM_016391529.1"/>
</dbReference>
<dbReference type="Proteomes" id="UP000054466">
    <property type="component" value="Unassembled WGS sequence"/>
</dbReference>
<evidence type="ECO:0000313" key="1">
    <source>
        <dbReference type="EMBL" id="KIW28832.1"/>
    </source>
</evidence>
<dbReference type="AlphaFoldDB" id="A0A0D2AUB7"/>